<sequence length="202" mass="20043">MAATSAPGANGRGRKVSCTVALAVAGAFAAVAVGMVSVLGFLDGDSGGTDTASGGDQASSPAATPSASEELPGNPGDGSEDGAGEGAVPEKYLGTWEGDAYALSGNLPAGTFRVTLQQAAVGQKLGTFRSTDPIGGVCDDVLVLKKVTKKQITATSIADEDNPGVCTTGEHEVRLAPVGGELQYESDNADAGDPTARMAKVK</sequence>
<dbReference type="AlphaFoldDB" id="A0A5N8X7I3"/>
<gene>
    <name evidence="3" type="ORF">FPZ41_45280</name>
</gene>
<keyword evidence="2" id="KW-0472">Membrane</keyword>
<evidence type="ECO:0008006" key="5">
    <source>
        <dbReference type="Google" id="ProtNLM"/>
    </source>
</evidence>
<dbReference type="Proteomes" id="UP000373149">
    <property type="component" value="Unassembled WGS sequence"/>
</dbReference>
<evidence type="ECO:0000256" key="1">
    <source>
        <dbReference type="SAM" id="MobiDB-lite"/>
    </source>
</evidence>
<evidence type="ECO:0000313" key="4">
    <source>
        <dbReference type="Proteomes" id="UP000373149"/>
    </source>
</evidence>
<feature type="region of interest" description="Disordered" evidence="1">
    <location>
        <begin position="46"/>
        <end position="89"/>
    </location>
</feature>
<dbReference type="EMBL" id="VMNX01000423">
    <property type="protein sequence ID" value="MPY55372.1"/>
    <property type="molecule type" value="Genomic_DNA"/>
</dbReference>
<comment type="caution">
    <text evidence="3">The sequence shown here is derived from an EMBL/GenBank/DDBJ whole genome shotgun (WGS) entry which is preliminary data.</text>
</comment>
<organism evidence="3 4">
    <name type="scientific">Streptomyces acidicola</name>
    <dbReference type="NCBI Taxonomy" id="2596892"/>
    <lineage>
        <taxon>Bacteria</taxon>
        <taxon>Bacillati</taxon>
        <taxon>Actinomycetota</taxon>
        <taxon>Actinomycetes</taxon>
        <taxon>Kitasatosporales</taxon>
        <taxon>Streptomycetaceae</taxon>
        <taxon>Streptomyces</taxon>
    </lineage>
</organism>
<evidence type="ECO:0000313" key="3">
    <source>
        <dbReference type="EMBL" id="MPY55372.1"/>
    </source>
</evidence>
<protein>
    <recommendedName>
        <fullName evidence="5">Serine/threonine protein kinase</fullName>
    </recommendedName>
</protein>
<feature type="transmembrane region" description="Helical" evidence="2">
    <location>
        <begin position="20"/>
        <end position="42"/>
    </location>
</feature>
<reference evidence="3 4" key="1">
    <citation type="submission" date="2019-09" db="EMBL/GenBank/DDBJ databases">
        <authorList>
            <person name="Duangmal K."/>
            <person name="Teo W.F.A."/>
            <person name="Lipun K."/>
        </authorList>
    </citation>
    <scope>NUCLEOTIDE SEQUENCE [LARGE SCALE GENOMIC DNA]</scope>
    <source>
        <strain evidence="3 4">K1PN6</strain>
    </source>
</reference>
<name>A0A5N8X7I3_9ACTN</name>
<keyword evidence="2" id="KW-1133">Transmembrane helix</keyword>
<proteinExistence type="predicted"/>
<keyword evidence="4" id="KW-1185">Reference proteome</keyword>
<evidence type="ECO:0000256" key="2">
    <source>
        <dbReference type="SAM" id="Phobius"/>
    </source>
</evidence>
<feature type="compositionally biased region" description="Low complexity" evidence="1">
    <location>
        <begin position="48"/>
        <end position="68"/>
    </location>
</feature>
<accession>A0A5N8X7I3</accession>
<keyword evidence="2" id="KW-0812">Transmembrane</keyword>